<gene>
    <name evidence="2" type="ORF">AN1_LOCUS12816</name>
</gene>
<dbReference type="EMBL" id="CACRSJ010000106">
    <property type="protein sequence ID" value="VYS57367.1"/>
    <property type="molecule type" value="Genomic_DNA"/>
</dbReference>
<evidence type="ECO:0000256" key="1">
    <source>
        <dbReference type="SAM" id="MobiDB-lite"/>
    </source>
</evidence>
<sequence>MQFVSWPAANDDNVNDHGAFNESHLRKSRQTKGEVRTFVQHLDQTRKPKRVWLHNIAIFYVPKKVQGKKWSCQSLGSTNKYHMT</sequence>
<protein>
    <submittedName>
        <fullName evidence="2">Uncharacterized protein</fullName>
    </submittedName>
</protein>
<accession>A0A654F753</accession>
<dbReference type="AlphaFoldDB" id="A0A654F753"/>
<organism evidence="2 3">
    <name type="scientific">Arabidopsis thaliana</name>
    <name type="common">Mouse-ear cress</name>
    <dbReference type="NCBI Taxonomy" id="3702"/>
    <lineage>
        <taxon>Eukaryota</taxon>
        <taxon>Viridiplantae</taxon>
        <taxon>Streptophyta</taxon>
        <taxon>Embryophyta</taxon>
        <taxon>Tracheophyta</taxon>
        <taxon>Spermatophyta</taxon>
        <taxon>Magnoliopsida</taxon>
        <taxon>eudicotyledons</taxon>
        <taxon>Gunneridae</taxon>
        <taxon>Pentapetalae</taxon>
        <taxon>rosids</taxon>
        <taxon>malvids</taxon>
        <taxon>Brassicales</taxon>
        <taxon>Brassicaceae</taxon>
        <taxon>Camelineae</taxon>
        <taxon>Arabidopsis</taxon>
    </lineage>
</organism>
<dbReference type="Proteomes" id="UP000426265">
    <property type="component" value="Unassembled WGS sequence"/>
</dbReference>
<reference evidence="2 3" key="1">
    <citation type="submission" date="2019-11" db="EMBL/GenBank/DDBJ databases">
        <authorList>
            <person name="Jiao W.-B."/>
            <person name="Schneeberger K."/>
        </authorList>
    </citation>
    <scope>NUCLEOTIDE SEQUENCE [LARGE SCALE GENOMIC DNA]</scope>
    <source>
        <strain evidence="3">cv. An-1</strain>
    </source>
</reference>
<feature type="region of interest" description="Disordered" evidence="1">
    <location>
        <begin position="1"/>
        <end position="28"/>
    </location>
</feature>
<proteinExistence type="predicted"/>
<dbReference type="ExpressionAtlas" id="A0A654F753">
    <property type="expression patterns" value="baseline"/>
</dbReference>
<evidence type="ECO:0000313" key="2">
    <source>
        <dbReference type="EMBL" id="VYS57367.1"/>
    </source>
</evidence>
<evidence type="ECO:0000313" key="3">
    <source>
        <dbReference type="Proteomes" id="UP000426265"/>
    </source>
</evidence>
<name>A0A654F753_ARATH</name>